<comment type="caution">
    <text evidence="2">The sequence shown here is derived from an EMBL/GenBank/DDBJ whole genome shotgun (WGS) entry which is preliminary data.</text>
</comment>
<dbReference type="Pfam" id="PF13417">
    <property type="entry name" value="GST_N_3"/>
    <property type="match status" value="1"/>
</dbReference>
<evidence type="ECO:0000259" key="1">
    <source>
        <dbReference type="PROSITE" id="PS50404"/>
    </source>
</evidence>
<keyword evidence="3" id="KW-1185">Reference proteome</keyword>
<gene>
    <name evidence="2" type="ORF">GGD89_000062</name>
</gene>
<dbReference type="InterPro" id="IPR050983">
    <property type="entry name" value="GST_Omega/HSP26"/>
</dbReference>
<proteinExistence type="predicted"/>
<dbReference type="SFLD" id="SFLDS00019">
    <property type="entry name" value="Glutathione_Transferase_(cytos"/>
    <property type="match status" value="1"/>
</dbReference>
<dbReference type="PANTHER" id="PTHR43968">
    <property type="match status" value="1"/>
</dbReference>
<dbReference type="GO" id="GO:0016740">
    <property type="term" value="F:transferase activity"/>
    <property type="evidence" value="ECO:0007669"/>
    <property type="project" value="UniProtKB-KW"/>
</dbReference>
<keyword evidence="2" id="KW-0808">Transferase</keyword>
<dbReference type="RefSeq" id="WP_184042101.1">
    <property type="nucleotide sequence ID" value="NZ_JACIGK010000001.1"/>
</dbReference>
<dbReference type="InterPro" id="IPR036282">
    <property type="entry name" value="Glutathione-S-Trfase_C_sf"/>
</dbReference>
<dbReference type="SUPFAM" id="SSF47616">
    <property type="entry name" value="GST C-terminal domain-like"/>
    <property type="match status" value="1"/>
</dbReference>
<dbReference type="Proteomes" id="UP000554286">
    <property type="component" value="Unassembled WGS sequence"/>
</dbReference>
<sequence>MLLIGRDLSPYTRRVAVSMTLLGIPVDRLPLAVTTHAAEIRKHNPLGRVPALHLDDGTVLIDSVAILDHLDQTVGPERALVPPGGEARRRVLRHCALLTGVLDKGVSAYYERARRPEDKMYAPWVAQCEDQVVGGLEAVEAERPDQAGGWFLDGDRPGQADVTAMVTLSFLAVVLPHLVEAGRWPRLEALVATRGPTLPGFAETEPSV</sequence>
<evidence type="ECO:0000313" key="3">
    <source>
        <dbReference type="Proteomes" id="UP000554286"/>
    </source>
</evidence>
<dbReference type="EMBL" id="JACIGK010000001">
    <property type="protein sequence ID" value="MBB4264456.1"/>
    <property type="molecule type" value="Genomic_DNA"/>
</dbReference>
<dbReference type="GO" id="GO:0005737">
    <property type="term" value="C:cytoplasm"/>
    <property type="evidence" value="ECO:0007669"/>
    <property type="project" value="TreeGrafter"/>
</dbReference>
<dbReference type="InterPro" id="IPR036249">
    <property type="entry name" value="Thioredoxin-like_sf"/>
</dbReference>
<evidence type="ECO:0000313" key="2">
    <source>
        <dbReference type="EMBL" id="MBB4264456.1"/>
    </source>
</evidence>
<dbReference type="SUPFAM" id="SSF52833">
    <property type="entry name" value="Thioredoxin-like"/>
    <property type="match status" value="1"/>
</dbReference>
<organism evidence="2 3">
    <name type="scientific">Roseospira visakhapatnamensis</name>
    <dbReference type="NCBI Taxonomy" id="390880"/>
    <lineage>
        <taxon>Bacteria</taxon>
        <taxon>Pseudomonadati</taxon>
        <taxon>Pseudomonadota</taxon>
        <taxon>Alphaproteobacteria</taxon>
        <taxon>Rhodospirillales</taxon>
        <taxon>Rhodospirillaceae</taxon>
        <taxon>Roseospira</taxon>
    </lineage>
</organism>
<dbReference type="Gene3D" id="1.20.1050.10">
    <property type="match status" value="1"/>
</dbReference>
<dbReference type="PROSITE" id="PS50404">
    <property type="entry name" value="GST_NTER"/>
    <property type="match status" value="1"/>
</dbReference>
<dbReference type="InterPro" id="IPR040079">
    <property type="entry name" value="Glutathione_S-Trfase"/>
</dbReference>
<name>A0A7W6W8I9_9PROT</name>
<accession>A0A7W6W8I9</accession>
<dbReference type="AlphaFoldDB" id="A0A7W6W8I9"/>
<dbReference type="Pfam" id="PF13410">
    <property type="entry name" value="GST_C_2"/>
    <property type="match status" value="1"/>
</dbReference>
<feature type="domain" description="GST N-terminal" evidence="1">
    <location>
        <begin position="1"/>
        <end position="78"/>
    </location>
</feature>
<dbReference type="InterPro" id="IPR004045">
    <property type="entry name" value="Glutathione_S-Trfase_N"/>
</dbReference>
<dbReference type="Gene3D" id="3.40.30.10">
    <property type="entry name" value="Glutaredoxin"/>
    <property type="match status" value="1"/>
</dbReference>
<dbReference type="PANTHER" id="PTHR43968:SF6">
    <property type="entry name" value="GLUTATHIONE S-TRANSFERASE OMEGA"/>
    <property type="match status" value="1"/>
</dbReference>
<protein>
    <submittedName>
        <fullName evidence="2">Glutathione S-transferase</fullName>
    </submittedName>
</protein>
<reference evidence="2 3" key="1">
    <citation type="submission" date="2020-08" db="EMBL/GenBank/DDBJ databases">
        <title>Genome sequencing of Purple Non-Sulfur Bacteria from various extreme environments.</title>
        <authorList>
            <person name="Mayer M."/>
        </authorList>
    </citation>
    <scope>NUCLEOTIDE SEQUENCE [LARGE SCALE GENOMIC DNA]</scope>
    <source>
        <strain evidence="2 3">JA131</strain>
    </source>
</reference>